<accession>A0ABX4CGP9</accession>
<evidence type="ECO:0000313" key="2">
    <source>
        <dbReference type="EMBL" id="OXA93930.1"/>
    </source>
</evidence>
<proteinExistence type="predicted"/>
<evidence type="ECO:0000313" key="3">
    <source>
        <dbReference type="Proteomes" id="UP000198424"/>
    </source>
</evidence>
<name>A0ABX4CGP9_FLAHY</name>
<sequence>MRIDKSDIIVITIGILLLISGLLIRYIVNKRRFNRRGEGGLQHFKSYERATVITFIEKIIMLLSMIMLLVGMVFLIAVIFF</sequence>
<dbReference type="RefSeq" id="WP_051885685.1">
    <property type="nucleotide sequence ID" value="NZ_JBEWQG010000018.1"/>
</dbReference>
<dbReference type="Proteomes" id="UP000198424">
    <property type="component" value="Unassembled WGS sequence"/>
</dbReference>
<gene>
    <name evidence="2" type="ORF">B0A62_12320</name>
</gene>
<keyword evidence="1" id="KW-0812">Transmembrane</keyword>
<comment type="caution">
    <text evidence="2">The sequence shown here is derived from an EMBL/GenBank/DDBJ whole genome shotgun (WGS) entry which is preliminary data.</text>
</comment>
<feature type="transmembrane region" description="Helical" evidence="1">
    <location>
        <begin position="6"/>
        <end position="28"/>
    </location>
</feature>
<reference evidence="2 3" key="1">
    <citation type="submission" date="2016-11" db="EMBL/GenBank/DDBJ databases">
        <title>Whole genomes of Flavobacteriaceae.</title>
        <authorList>
            <person name="Stine C."/>
            <person name="Li C."/>
            <person name="Tadesse D."/>
        </authorList>
    </citation>
    <scope>NUCLEOTIDE SEQUENCE [LARGE SCALE GENOMIC DNA]</scope>
    <source>
        <strain evidence="2 3">ATCC 29551</strain>
    </source>
</reference>
<evidence type="ECO:0000256" key="1">
    <source>
        <dbReference type="SAM" id="Phobius"/>
    </source>
</evidence>
<evidence type="ECO:0008006" key="4">
    <source>
        <dbReference type="Google" id="ProtNLM"/>
    </source>
</evidence>
<keyword evidence="1" id="KW-1133">Transmembrane helix</keyword>
<protein>
    <recommendedName>
        <fullName evidence="4">Molybdenum ABC transporter permease</fullName>
    </recommendedName>
</protein>
<feature type="transmembrane region" description="Helical" evidence="1">
    <location>
        <begin position="59"/>
        <end position="80"/>
    </location>
</feature>
<dbReference type="EMBL" id="MUGY01000012">
    <property type="protein sequence ID" value="OXA93930.1"/>
    <property type="molecule type" value="Genomic_DNA"/>
</dbReference>
<keyword evidence="1" id="KW-0472">Membrane</keyword>
<keyword evidence="3" id="KW-1185">Reference proteome</keyword>
<organism evidence="2 3">
    <name type="scientific">Flavobacterium hydatis</name>
    <name type="common">Cytophaga aquatilis</name>
    <dbReference type="NCBI Taxonomy" id="991"/>
    <lineage>
        <taxon>Bacteria</taxon>
        <taxon>Pseudomonadati</taxon>
        <taxon>Bacteroidota</taxon>
        <taxon>Flavobacteriia</taxon>
        <taxon>Flavobacteriales</taxon>
        <taxon>Flavobacteriaceae</taxon>
        <taxon>Flavobacterium</taxon>
    </lineage>
</organism>